<dbReference type="Proteomes" id="UP000448292">
    <property type="component" value="Unassembled WGS sequence"/>
</dbReference>
<dbReference type="EMBL" id="QMIE01000020">
    <property type="protein sequence ID" value="TVM14830.1"/>
    <property type="molecule type" value="Genomic_DNA"/>
</dbReference>
<gene>
    <name evidence="2" type="ORF">DPQ33_16520</name>
</gene>
<evidence type="ECO:0000313" key="2">
    <source>
        <dbReference type="EMBL" id="TVM14830.1"/>
    </source>
</evidence>
<evidence type="ECO:0000313" key="3">
    <source>
        <dbReference type="Proteomes" id="UP000448292"/>
    </source>
</evidence>
<keyword evidence="3" id="KW-1185">Reference proteome</keyword>
<dbReference type="AlphaFoldDB" id="A0A7M3MBD9"/>
<organism evidence="2 3">
    <name type="scientific">Oceanidesulfovibrio indonesiensis</name>
    <dbReference type="NCBI Taxonomy" id="54767"/>
    <lineage>
        <taxon>Bacteria</taxon>
        <taxon>Pseudomonadati</taxon>
        <taxon>Thermodesulfobacteriota</taxon>
        <taxon>Desulfovibrionia</taxon>
        <taxon>Desulfovibrionales</taxon>
        <taxon>Desulfovibrionaceae</taxon>
        <taxon>Oceanidesulfovibrio</taxon>
    </lineage>
</organism>
<feature type="domain" description="Polysaccharide biosynthesis enzyme WcbI" evidence="1">
    <location>
        <begin position="8"/>
        <end position="202"/>
    </location>
</feature>
<proteinExistence type="predicted"/>
<dbReference type="InterPro" id="IPR041307">
    <property type="entry name" value="WcbI"/>
</dbReference>
<name>A0A7M3MBD9_9BACT</name>
<comment type="caution">
    <text evidence="2">The sequence shown here is derived from an EMBL/GenBank/DDBJ whole genome shotgun (WGS) entry which is preliminary data.</text>
</comment>
<reference evidence="2 3" key="1">
    <citation type="submission" date="2018-06" db="EMBL/GenBank/DDBJ databases">
        <title>Complete genome of Desulfovibrio indonesiensis P37SLT.</title>
        <authorList>
            <person name="Crispim J.S."/>
            <person name="Vidigal P.M.P."/>
            <person name="Silva L.C.F."/>
            <person name="Laguardia C.N."/>
            <person name="Araujo L.C."/>
            <person name="Dias R.S."/>
            <person name="Sousa M.P."/>
            <person name="Paula S.O."/>
            <person name="Silva C."/>
        </authorList>
    </citation>
    <scope>NUCLEOTIDE SEQUENCE [LARGE SCALE GENOMIC DNA]</scope>
    <source>
        <strain evidence="2 3">P37SLT</strain>
    </source>
</reference>
<accession>A0A7M3MBD9</accession>
<protein>
    <recommendedName>
        <fullName evidence="1">Polysaccharide biosynthesis enzyme WcbI domain-containing protein</fullName>
    </recommendedName>
</protein>
<evidence type="ECO:0000259" key="1">
    <source>
        <dbReference type="Pfam" id="PF18588"/>
    </source>
</evidence>
<dbReference type="Gene3D" id="3.40.50.12080">
    <property type="match status" value="2"/>
</dbReference>
<dbReference type="Pfam" id="PF18588">
    <property type="entry name" value="WcbI"/>
    <property type="match status" value="1"/>
</dbReference>
<sequence length="289" mass="32891">MRAMARELCILHANCQGDPLAWLLERHPGFAQRFELRRYVNYLREPVPSSELASAAVLIHQQLGPKWNELASANMRAQLPESATAICLPNLMCRTCWPFWESRPGMDFSDSFLNALQDRGLSKAEILHIACRTDLSRYHDVQALAESSLVIEREKEKDWDIKLTDHIEANYTRRRLFTTINHPCPELNATIARGVLDLLELESPSPELEAAMPAIEPELELPFHPQVASILGLDWVEPGNSFRIYEHRLTYEEYVSHYLDCRSLGESALIAFIRLRHGAMTERGGDAAS</sequence>